<proteinExistence type="predicted"/>
<evidence type="ECO:0000313" key="1">
    <source>
        <dbReference type="EMBL" id="KAJ3498254.1"/>
    </source>
</evidence>
<dbReference type="Proteomes" id="UP001148737">
    <property type="component" value="Unassembled WGS sequence"/>
</dbReference>
<comment type="caution">
    <text evidence="1">The sequence shown here is derived from an EMBL/GenBank/DDBJ whole genome shotgun (WGS) entry which is preliminary data.</text>
</comment>
<evidence type="ECO:0000313" key="2">
    <source>
        <dbReference type="Proteomes" id="UP001148737"/>
    </source>
</evidence>
<gene>
    <name evidence="1" type="ORF">NLG97_g1268</name>
</gene>
<reference evidence="1" key="1">
    <citation type="submission" date="2022-07" db="EMBL/GenBank/DDBJ databases">
        <title>Genome Sequence of Lecanicillium saksenae.</title>
        <authorList>
            <person name="Buettner E."/>
        </authorList>
    </citation>
    <scope>NUCLEOTIDE SEQUENCE</scope>
    <source>
        <strain evidence="1">VT-O1</strain>
    </source>
</reference>
<protein>
    <submittedName>
        <fullName evidence="1">Uncharacterized protein</fullName>
    </submittedName>
</protein>
<keyword evidence="2" id="KW-1185">Reference proteome</keyword>
<accession>A0ACC1R7M8</accession>
<dbReference type="EMBL" id="JANAKD010000061">
    <property type="protein sequence ID" value="KAJ3498254.1"/>
    <property type="molecule type" value="Genomic_DNA"/>
</dbReference>
<sequence>MHSGHFICAALTVIAALAVALPPSDKKDTSETPLLDDEAHSGRFIGINGADLAALAAGVGGAGNKREGDETDIDIDVSV</sequence>
<organism evidence="1 2">
    <name type="scientific">Lecanicillium saksenae</name>
    <dbReference type="NCBI Taxonomy" id="468837"/>
    <lineage>
        <taxon>Eukaryota</taxon>
        <taxon>Fungi</taxon>
        <taxon>Dikarya</taxon>
        <taxon>Ascomycota</taxon>
        <taxon>Pezizomycotina</taxon>
        <taxon>Sordariomycetes</taxon>
        <taxon>Hypocreomycetidae</taxon>
        <taxon>Hypocreales</taxon>
        <taxon>Cordycipitaceae</taxon>
        <taxon>Lecanicillium</taxon>
    </lineage>
</organism>
<name>A0ACC1R7M8_9HYPO</name>